<dbReference type="PROSITE" id="PS51257">
    <property type="entry name" value="PROKAR_LIPOPROTEIN"/>
    <property type="match status" value="1"/>
</dbReference>
<keyword evidence="1" id="KW-0732">Signal</keyword>
<evidence type="ECO:0000313" key="2">
    <source>
        <dbReference type="EMBL" id="WMW77748.1"/>
    </source>
</evidence>
<dbReference type="EMBL" id="CP133721">
    <property type="protein sequence ID" value="WMW77748.1"/>
    <property type="molecule type" value="Genomic_DNA"/>
</dbReference>
<dbReference type="PANTHER" id="PTHR41339:SF1">
    <property type="entry name" value="SECRETED PROTEIN"/>
    <property type="match status" value="1"/>
</dbReference>
<evidence type="ECO:0008006" key="4">
    <source>
        <dbReference type="Google" id="ProtNLM"/>
    </source>
</evidence>
<accession>A0ABY9R930</accession>
<sequence length="395" mass="41661">MKKLFVCLSILSLALVSCSKDIAEDENNTPVSGVISGEITGNVNYAYGNYTLQGVVRVKNGATLTIAAGSTIRIDKTLATDNGLIVENGGTINLVGTADAPIVFTEVSKVPGSWSGIMLVGDAPINAAGGASTALSEDGSNITYGGTDATDNRGILKYVRVEYAGKKIADGQKETNSFTFYSVGSGTTLDHLVAYKGADDGFEFFGGTVSMTNAISYGNFDDAFDWQDGWRGQNNSNWTAIQVGKGNFGMEIECSLNNNAYWPKVTGVTLKRMSGCVPEVVGDVQIDAFQFKREGNGEFDNVIIDGYGNYTETTTTYQGAACKIQDATTNTNQVNSSKIKLTNLKITNTSQQIAGASSAISVTFPTGQFTTSNTATGSVLTNGTWSTVEGVSLLQ</sequence>
<dbReference type="Proteomes" id="UP001180481">
    <property type="component" value="Chromosome"/>
</dbReference>
<evidence type="ECO:0000256" key="1">
    <source>
        <dbReference type="SAM" id="SignalP"/>
    </source>
</evidence>
<organism evidence="2 3">
    <name type="scientific">Flavobacterium nakdongensis</name>
    <dbReference type="NCBI Taxonomy" id="3073563"/>
    <lineage>
        <taxon>Bacteria</taxon>
        <taxon>Pseudomonadati</taxon>
        <taxon>Bacteroidota</taxon>
        <taxon>Flavobacteriia</taxon>
        <taxon>Flavobacteriales</taxon>
        <taxon>Flavobacteriaceae</taxon>
        <taxon>Flavobacterium</taxon>
    </lineage>
</organism>
<dbReference type="RefSeq" id="WP_298660085.1">
    <property type="nucleotide sequence ID" value="NZ_CP133721.1"/>
</dbReference>
<keyword evidence="3" id="KW-1185">Reference proteome</keyword>
<gene>
    <name evidence="2" type="ORF">RF683_09670</name>
</gene>
<name>A0ABY9R930_9FLAO</name>
<feature type="chain" id="PRO_5047313700" description="Lipoprotein" evidence="1">
    <location>
        <begin position="24"/>
        <end position="395"/>
    </location>
</feature>
<feature type="signal peptide" evidence="1">
    <location>
        <begin position="1"/>
        <end position="23"/>
    </location>
</feature>
<reference evidence="2" key="1">
    <citation type="submission" date="2023-09" db="EMBL/GenBank/DDBJ databases">
        <title>Flavobacterium sp. 20NA77.7 isolated from freshwater.</title>
        <authorList>
            <person name="Le V."/>
            <person name="Ko S.-R."/>
            <person name="Ahn C.-Y."/>
            <person name="Oh H.-M."/>
        </authorList>
    </citation>
    <scope>NUCLEOTIDE SEQUENCE</scope>
    <source>
        <strain evidence="2">20NA77.7</strain>
    </source>
</reference>
<proteinExistence type="predicted"/>
<protein>
    <recommendedName>
        <fullName evidence="4">Lipoprotein</fullName>
    </recommendedName>
</protein>
<evidence type="ECO:0000313" key="3">
    <source>
        <dbReference type="Proteomes" id="UP001180481"/>
    </source>
</evidence>
<dbReference type="PANTHER" id="PTHR41339">
    <property type="entry name" value="LIPL48"/>
    <property type="match status" value="1"/>
</dbReference>